<keyword evidence="2" id="KW-1185">Reference proteome</keyword>
<dbReference type="AlphaFoldDB" id="A0A1B7NBF4"/>
<accession>A0A1B7NBF4</accession>
<dbReference type="InParanoid" id="A0A1B7NBF4"/>
<sequence length="144" mass="15495">MSAICDQLFNLCHSAAPTNFTQLCFAAVVVFIRGLKTTGLIFVSGNSDYGTKRMTYASASLCIVADSDSRPSPHFPNVLMLPPAYPCYGLPVAPVTFLFPCAPAYRWGQGPPCHACCTVCAPPSESDEPTAHDDLCAGHFRYIL</sequence>
<reference evidence="1 2" key="1">
    <citation type="submission" date="2016-06" db="EMBL/GenBank/DDBJ databases">
        <title>Comparative genomics of the ectomycorrhizal sister species Rhizopogon vinicolor and Rhizopogon vesiculosus (Basidiomycota: Boletales) reveals a divergence of the mating type B locus.</title>
        <authorList>
            <consortium name="DOE Joint Genome Institute"/>
            <person name="Mujic A.B."/>
            <person name="Kuo A."/>
            <person name="Tritt A."/>
            <person name="Lipzen A."/>
            <person name="Chen C."/>
            <person name="Johnson J."/>
            <person name="Sharma A."/>
            <person name="Barry K."/>
            <person name="Grigoriev I.V."/>
            <person name="Spatafora J.W."/>
        </authorList>
    </citation>
    <scope>NUCLEOTIDE SEQUENCE [LARGE SCALE GENOMIC DNA]</scope>
    <source>
        <strain evidence="1 2">AM-OR11-026</strain>
    </source>
</reference>
<evidence type="ECO:0000313" key="1">
    <source>
        <dbReference type="EMBL" id="OAX42217.1"/>
    </source>
</evidence>
<gene>
    <name evidence="1" type="ORF">K503DRAFT_766950</name>
</gene>
<protein>
    <submittedName>
        <fullName evidence="1">Uncharacterized protein</fullName>
    </submittedName>
</protein>
<dbReference type="Proteomes" id="UP000092154">
    <property type="component" value="Unassembled WGS sequence"/>
</dbReference>
<name>A0A1B7NBF4_9AGAM</name>
<dbReference type="EMBL" id="KV448161">
    <property type="protein sequence ID" value="OAX42217.1"/>
    <property type="molecule type" value="Genomic_DNA"/>
</dbReference>
<evidence type="ECO:0000313" key="2">
    <source>
        <dbReference type="Proteomes" id="UP000092154"/>
    </source>
</evidence>
<proteinExistence type="predicted"/>
<organism evidence="1 2">
    <name type="scientific">Rhizopogon vinicolor AM-OR11-026</name>
    <dbReference type="NCBI Taxonomy" id="1314800"/>
    <lineage>
        <taxon>Eukaryota</taxon>
        <taxon>Fungi</taxon>
        <taxon>Dikarya</taxon>
        <taxon>Basidiomycota</taxon>
        <taxon>Agaricomycotina</taxon>
        <taxon>Agaricomycetes</taxon>
        <taxon>Agaricomycetidae</taxon>
        <taxon>Boletales</taxon>
        <taxon>Suillineae</taxon>
        <taxon>Rhizopogonaceae</taxon>
        <taxon>Rhizopogon</taxon>
    </lineage>
</organism>